<dbReference type="EMBL" id="JAANBB010000068">
    <property type="protein sequence ID" value="KAF7551973.1"/>
    <property type="molecule type" value="Genomic_DNA"/>
</dbReference>
<proteinExistence type="predicted"/>
<feature type="region of interest" description="Disordered" evidence="1">
    <location>
        <begin position="1"/>
        <end position="35"/>
    </location>
</feature>
<evidence type="ECO:0000256" key="1">
    <source>
        <dbReference type="SAM" id="MobiDB-lite"/>
    </source>
</evidence>
<evidence type="ECO:0000313" key="3">
    <source>
        <dbReference type="Proteomes" id="UP000722485"/>
    </source>
</evidence>
<sequence length="147" mass="15878">MENPRGPGNEAAPFTPDLRHDDGTGCDGISEQPPRWMQELGSPCQALMQQWTWNNKRRVELDHGAVRDELPAGDSPAWVSPQRAGRFAGDLVGSGTLEATSPDMMTTMGEEGPPRGGGTTKEGRGSTRTVPARLGEQELVRGLDLRL</sequence>
<reference evidence="2" key="1">
    <citation type="submission" date="2020-03" db="EMBL/GenBank/DDBJ databases">
        <title>Draft Genome Sequence of Cylindrodendrum hubeiense.</title>
        <authorList>
            <person name="Buettner E."/>
            <person name="Kellner H."/>
        </authorList>
    </citation>
    <scope>NUCLEOTIDE SEQUENCE</scope>
    <source>
        <strain evidence="2">IHI 201604</strain>
    </source>
</reference>
<keyword evidence="3" id="KW-1185">Reference proteome</keyword>
<dbReference type="Proteomes" id="UP000722485">
    <property type="component" value="Unassembled WGS sequence"/>
</dbReference>
<organism evidence="2 3">
    <name type="scientific">Cylindrodendrum hubeiense</name>
    <dbReference type="NCBI Taxonomy" id="595255"/>
    <lineage>
        <taxon>Eukaryota</taxon>
        <taxon>Fungi</taxon>
        <taxon>Dikarya</taxon>
        <taxon>Ascomycota</taxon>
        <taxon>Pezizomycotina</taxon>
        <taxon>Sordariomycetes</taxon>
        <taxon>Hypocreomycetidae</taxon>
        <taxon>Hypocreales</taxon>
        <taxon>Nectriaceae</taxon>
        <taxon>Cylindrodendrum</taxon>
    </lineage>
</organism>
<evidence type="ECO:0000313" key="2">
    <source>
        <dbReference type="EMBL" id="KAF7551973.1"/>
    </source>
</evidence>
<feature type="region of interest" description="Disordered" evidence="1">
    <location>
        <begin position="89"/>
        <end position="136"/>
    </location>
</feature>
<name>A0A9P5LGZ4_9HYPO</name>
<comment type="caution">
    <text evidence="2">The sequence shown here is derived from an EMBL/GenBank/DDBJ whole genome shotgun (WGS) entry which is preliminary data.</text>
</comment>
<gene>
    <name evidence="2" type="ORF">G7Z17_g4643</name>
</gene>
<dbReference type="AlphaFoldDB" id="A0A9P5LGZ4"/>
<accession>A0A9P5LGZ4</accession>
<protein>
    <submittedName>
        <fullName evidence="2">Uncharacterized protein</fullName>
    </submittedName>
</protein>